<gene>
    <name evidence="2" type="ORF">THRCLA_08873</name>
</gene>
<organism evidence="2 3">
    <name type="scientific">Thraustotheca clavata</name>
    <dbReference type="NCBI Taxonomy" id="74557"/>
    <lineage>
        <taxon>Eukaryota</taxon>
        <taxon>Sar</taxon>
        <taxon>Stramenopiles</taxon>
        <taxon>Oomycota</taxon>
        <taxon>Saprolegniomycetes</taxon>
        <taxon>Saprolegniales</taxon>
        <taxon>Achlyaceae</taxon>
        <taxon>Thraustotheca</taxon>
    </lineage>
</organism>
<feature type="signal peptide" evidence="1">
    <location>
        <begin position="1"/>
        <end position="16"/>
    </location>
</feature>
<reference evidence="2 3" key="1">
    <citation type="journal article" date="2014" name="Genome Biol. Evol.">
        <title>The secreted proteins of Achlya hypogyna and Thraustotheca clavata identify the ancestral oomycete secretome and reveal gene acquisitions by horizontal gene transfer.</title>
        <authorList>
            <person name="Misner I."/>
            <person name="Blouin N."/>
            <person name="Leonard G."/>
            <person name="Richards T.A."/>
            <person name="Lane C.E."/>
        </authorList>
    </citation>
    <scope>NUCLEOTIDE SEQUENCE [LARGE SCALE GENOMIC DNA]</scope>
    <source>
        <strain evidence="2 3">ATCC 34112</strain>
    </source>
</reference>
<evidence type="ECO:0000313" key="2">
    <source>
        <dbReference type="EMBL" id="OQR91798.1"/>
    </source>
</evidence>
<comment type="caution">
    <text evidence="2">The sequence shown here is derived from an EMBL/GenBank/DDBJ whole genome shotgun (WGS) entry which is preliminary data.</text>
</comment>
<name>A0A1V9Z1A7_9STRA</name>
<evidence type="ECO:0000313" key="3">
    <source>
        <dbReference type="Proteomes" id="UP000243217"/>
    </source>
</evidence>
<keyword evidence="1" id="KW-0732">Signal</keyword>
<dbReference type="EMBL" id="JNBS01002387">
    <property type="protein sequence ID" value="OQR91798.1"/>
    <property type="molecule type" value="Genomic_DNA"/>
</dbReference>
<dbReference type="OrthoDB" id="72676at2759"/>
<protein>
    <recommendedName>
        <fullName evidence="4">Secreted protein</fullName>
    </recommendedName>
</protein>
<feature type="chain" id="PRO_5012574045" description="Secreted protein" evidence="1">
    <location>
        <begin position="17"/>
        <end position="279"/>
    </location>
</feature>
<evidence type="ECO:0008006" key="4">
    <source>
        <dbReference type="Google" id="ProtNLM"/>
    </source>
</evidence>
<dbReference type="AlphaFoldDB" id="A0A1V9Z1A7"/>
<keyword evidence="3" id="KW-1185">Reference proteome</keyword>
<accession>A0A1V9Z1A7</accession>
<evidence type="ECO:0000256" key="1">
    <source>
        <dbReference type="SAM" id="SignalP"/>
    </source>
</evidence>
<sequence>MQIGLSIALLAVPVVAQSYQATCLASGSSPFFTSTKYALAFCDVPNYRCCLPVHDKAIREEYIRLLSTGLTCSETLNPAKTKLARVLCASCNPYSPSYLTATVNTIFFSSPVTYKVCTALANVVAPKNFDQCGLNQQAYRGSTCAPNNAVASPTWASCPSGNYLCQSAQSQNFYCSPTQCHTAETPTGFANVPCSANESTCDSSFMFLNDNGGAKPVFFERFPVELIDPSIQPNVPCFDVDDTAIALAMAPLTGINPNNAVQISLLTTILSLVLSLFMV</sequence>
<dbReference type="Proteomes" id="UP000243217">
    <property type="component" value="Unassembled WGS sequence"/>
</dbReference>
<proteinExistence type="predicted"/>